<dbReference type="InterPro" id="IPR000531">
    <property type="entry name" value="Beta-barrel_TonB"/>
</dbReference>
<evidence type="ECO:0000256" key="11">
    <source>
        <dbReference type="PROSITE-ProRule" id="PRU01360"/>
    </source>
</evidence>
<keyword evidence="16" id="KW-1185">Reference proteome</keyword>
<keyword evidence="8 11" id="KW-0472">Membrane</keyword>
<evidence type="ECO:0000256" key="7">
    <source>
        <dbReference type="ARBA" id="ARBA00023077"/>
    </source>
</evidence>
<dbReference type="PROSITE" id="PS52016">
    <property type="entry name" value="TONB_DEPENDENT_REC_3"/>
    <property type="match status" value="1"/>
</dbReference>
<dbReference type="PANTHER" id="PTHR30069:SF29">
    <property type="entry name" value="HEMOGLOBIN AND HEMOGLOBIN-HAPTOGLOBIN-BINDING PROTEIN 1-RELATED"/>
    <property type="match status" value="1"/>
</dbReference>
<evidence type="ECO:0000256" key="4">
    <source>
        <dbReference type="ARBA" id="ARBA00022452"/>
    </source>
</evidence>
<evidence type="ECO:0000259" key="13">
    <source>
        <dbReference type="Pfam" id="PF00593"/>
    </source>
</evidence>
<feature type="domain" description="TonB-dependent receptor-like beta-barrel" evidence="13">
    <location>
        <begin position="216"/>
        <end position="606"/>
    </location>
</feature>
<proteinExistence type="inferred from homology"/>
<dbReference type="Pfam" id="PF07715">
    <property type="entry name" value="Plug"/>
    <property type="match status" value="1"/>
</dbReference>
<evidence type="ECO:0000256" key="12">
    <source>
        <dbReference type="RuleBase" id="RU003357"/>
    </source>
</evidence>
<keyword evidence="7 12" id="KW-0798">TonB box</keyword>
<evidence type="ECO:0000259" key="14">
    <source>
        <dbReference type="Pfam" id="PF07715"/>
    </source>
</evidence>
<name>A0ABZ0IG02_9GAMM</name>
<dbReference type="InterPro" id="IPR039426">
    <property type="entry name" value="TonB-dep_rcpt-like"/>
</dbReference>
<dbReference type="RefSeq" id="WP_407329833.1">
    <property type="nucleotide sequence ID" value="NZ_CP136865.1"/>
</dbReference>
<dbReference type="InterPro" id="IPR012910">
    <property type="entry name" value="Plug_dom"/>
</dbReference>
<keyword evidence="9 15" id="KW-0675">Receptor</keyword>
<sequence>MSFPPLATSARLCIGVIYVHSFLGTTSLSLAAAAELEEVKVVGRRDTLISTLGSTTTDIIAFDEQVSLNRTVGDWIEQLPGVSLNGQGGLFQAYSIRGFSRWRVRTELNGVPIITDRRAGNSASFVPPDLIAQVSVDKSASSTLYGSGAMGGVVSLDSRIPDGRSLKIEGADNGEQFSLSALSGSSEGLSAGLSIRRADDADDPDGDSLNTGFEQVAGTLSGVYALGDLDVSYNWLGSAGRSIGKSNALFPERRVSSYPDDNHSVTQLELRSGGDWFLRGYHHYQDWAADVERLGERRNLTRYSSHTLGGLFQANTAILAGTGSVGLEWVGRRGVSIKDKEYSPDGELIVAQELVDGDEDTLAAFADQQWVVGDVSVSGGLRYDRIEQSTDSSKSSDGQWSSSAALDYSFAEGWSLRGELASGFRFPGLSERYFNGTTPRGEVLGNPDLKAETRRSGEIDLRFAPLSSSFDGGVSVYYSDLEDYIERYPVGPELVSYRNLDGASVQGIELDVGFQTGPVNHRLSYQWQEGEDDEGNTLADLNPPALHYFFAWEREQRGFYSDLSFRDSRDEFGADEIPLDSAWIWNARFSQRLANRWRAELFLSNILDEEYRSTADVVAPLQPGRTVGIRLEWRES</sequence>
<dbReference type="Proteomes" id="UP001626549">
    <property type="component" value="Chromosome"/>
</dbReference>
<dbReference type="Gene3D" id="2.170.130.10">
    <property type="entry name" value="TonB-dependent receptor, plug domain"/>
    <property type="match status" value="1"/>
</dbReference>
<feature type="domain" description="TonB-dependent receptor plug" evidence="14">
    <location>
        <begin position="69"/>
        <end position="153"/>
    </location>
</feature>
<evidence type="ECO:0000256" key="2">
    <source>
        <dbReference type="ARBA" id="ARBA00008143"/>
    </source>
</evidence>
<evidence type="ECO:0000256" key="10">
    <source>
        <dbReference type="ARBA" id="ARBA00023237"/>
    </source>
</evidence>
<dbReference type="SUPFAM" id="SSF56935">
    <property type="entry name" value="Porins"/>
    <property type="match status" value="1"/>
</dbReference>
<protein>
    <submittedName>
        <fullName evidence="15">TonB-dependent receptor</fullName>
    </submittedName>
</protein>
<gene>
    <name evidence="15" type="ORF">R0137_07850</name>
</gene>
<evidence type="ECO:0000256" key="5">
    <source>
        <dbReference type="ARBA" id="ARBA00022692"/>
    </source>
</evidence>
<dbReference type="Gene3D" id="2.40.170.20">
    <property type="entry name" value="TonB-dependent receptor, beta-barrel domain"/>
    <property type="match status" value="1"/>
</dbReference>
<comment type="subcellular location">
    <subcellularLocation>
        <location evidence="1 11">Cell outer membrane</location>
        <topology evidence="1 11">Multi-pass membrane protein</topology>
    </subcellularLocation>
</comment>
<comment type="similarity">
    <text evidence="2">Belongs to the TonB-dependent receptor family. Hemoglobin/haptoglobin binding protein subfamily.</text>
</comment>
<evidence type="ECO:0000256" key="1">
    <source>
        <dbReference type="ARBA" id="ARBA00004571"/>
    </source>
</evidence>
<keyword evidence="10 11" id="KW-0998">Cell outer membrane</keyword>
<dbReference type="InterPro" id="IPR036942">
    <property type="entry name" value="Beta-barrel_TonB_sf"/>
</dbReference>
<accession>A0ABZ0IG02</accession>
<evidence type="ECO:0000256" key="3">
    <source>
        <dbReference type="ARBA" id="ARBA00022448"/>
    </source>
</evidence>
<keyword evidence="6" id="KW-0732">Signal</keyword>
<evidence type="ECO:0000313" key="16">
    <source>
        <dbReference type="Proteomes" id="UP001626549"/>
    </source>
</evidence>
<organism evidence="15 16">
    <name type="scientific">Congregibacter brevis</name>
    <dbReference type="NCBI Taxonomy" id="3081201"/>
    <lineage>
        <taxon>Bacteria</taxon>
        <taxon>Pseudomonadati</taxon>
        <taxon>Pseudomonadota</taxon>
        <taxon>Gammaproteobacteria</taxon>
        <taxon>Cellvibrionales</taxon>
        <taxon>Halieaceae</taxon>
        <taxon>Congregibacter</taxon>
    </lineage>
</organism>
<keyword evidence="4 11" id="KW-1134">Transmembrane beta strand</keyword>
<dbReference type="Pfam" id="PF00593">
    <property type="entry name" value="TonB_dep_Rec_b-barrel"/>
    <property type="match status" value="1"/>
</dbReference>
<dbReference type="EMBL" id="CP136865">
    <property type="protein sequence ID" value="WOJ98473.1"/>
    <property type="molecule type" value="Genomic_DNA"/>
</dbReference>
<evidence type="ECO:0000256" key="8">
    <source>
        <dbReference type="ARBA" id="ARBA00023136"/>
    </source>
</evidence>
<keyword evidence="3 11" id="KW-0813">Transport</keyword>
<dbReference type="InterPro" id="IPR037066">
    <property type="entry name" value="Plug_dom_sf"/>
</dbReference>
<dbReference type="CDD" id="cd01347">
    <property type="entry name" value="ligand_gated_channel"/>
    <property type="match status" value="1"/>
</dbReference>
<evidence type="ECO:0000256" key="6">
    <source>
        <dbReference type="ARBA" id="ARBA00022729"/>
    </source>
</evidence>
<keyword evidence="5 11" id="KW-0812">Transmembrane</keyword>
<dbReference type="PANTHER" id="PTHR30069">
    <property type="entry name" value="TONB-DEPENDENT OUTER MEMBRANE RECEPTOR"/>
    <property type="match status" value="1"/>
</dbReference>
<evidence type="ECO:0000256" key="9">
    <source>
        <dbReference type="ARBA" id="ARBA00023170"/>
    </source>
</evidence>
<evidence type="ECO:0000313" key="15">
    <source>
        <dbReference type="EMBL" id="WOJ98473.1"/>
    </source>
</evidence>
<reference evidence="15 16" key="1">
    <citation type="submission" date="2023-10" db="EMBL/GenBank/DDBJ databases">
        <title>Two novel species belonging to the OM43/NOR5 clade.</title>
        <authorList>
            <person name="Park M."/>
        </authorList>
    </citation>
    <scope>NUCLEOTIDE SEQUENCE [LARGE SCALE GENOMIC DNA]</scope>
    <source>
        <strain evidence="15 16">IMCC45268</strain>
    </source>
</reference>